<gene>
    <name evidence="2" type="primary">thiS</name>
    <name evidence="1" type="ORF">A4V02_07910</name>
    <name evidence="2" type="ORF">E5333_09455</name>
</gene>
<dbReference type="STRING" id="1796646.A4V02_07910"/>
<evidence type="ECO:0000313" key="4">
    <source>
        <dbReference type="Proteomes" id="UP000306630"/>
    </source>
</evidence>
<dbReference type="RefSeq" id="WP_068960966.1">
    <property type="nucleotide sequence ID" value="NZ_CAJTAP010000022.1"/>
</dbReference>
<accession>A0A1B1SA32</accession>
<protein>
    <submittedName>
        <fullName evidence="2">Sulfur carrier protein ThiS</fullName>
    </submittedName>
    <submittedName>
        <fullName evidence="1">Thiamine biosynthesis protein ThiS</fullName>
    </submittedName>
</protein>
<dbReference type="EMBL" id="SRYD01000035">
    <property type="protein sequence ID" value="TGY73139.1"/>
    <property type="molecule type" value="Genomic_DNA"/>
</dbReference>
<sequence>MEVTVNDKKINIPDHTSLQGALNLAGINPEGVATALNGEVVPLTQRDSTILKEGDSVLVIQPFYGG</sequence>
<dbReference type="CDD" id="cd00565">
    <property type="entry name" value="Ubl_ThiS"/>
    <property type="match status" value="1"/>
</dbReference>
<dbReference type="EMBL" id="CP015402">
    <property type="protein sequence ID" value="ANU63659.1"/>
    <property type="molecule type" value="Genomic_DNA"/>
</dbReference>
<dbReference type="GeneID" id="65536781"/>
<evidence type="ECO:0000313" key="3">
    <source>
        <dbReference type="Proteomes" id="UP000186351"/>
    </source>
</evidence>
<keyword evidence="3" id="KW-1185">Reference proteome</keyword>
<dbReference type="Gene3D" id="3.10.20.30">
    <property type="match status" value="1"/>
</dbReference>
<reference evidence="1" key="2">
    <citation type="submission" date="2017-04" db="EMBL/GenBank/DDBJ databases">
        <title>Complete Genome Sequences of Twelve Strains of a Stable Defined Moderately Diverse Mouse Microbiota 2 (sDMDMm2).</title>
        <authorList>
            <person name="Uchimura Y."/>
            <person name="Wyss M."/>
            <person name="Brugiroux S."/>
            <person name="Limenitakis J.P."/>
            <person name="Stecher B."/>
            <person name="McCoy K.D."/>
            <person name="Macpherson A.J."/>
        </authorList>
    </citation>
    <scope>NUCLEOTIDE SEQUENCE</scope>
    <source>
        <strain evidence="1">YL27</strain>
    </source>
</reference>
<name>A0A1B1SA32_9BACT</name>
<dbReference type="Proteomes" id="UP000306630">
    <property type="component" value="Unassembled WGS sequence"/>
</dbReference>
<dbReference type="AlphaFoldDB" id="A0A1B1SA32"/>
<dbReference type="InterPro" id="IPR003749">
    <property type="entry name" value="ThiS/MoaD-like"/>
</dbReference>
<dbReference type="OrthoDB" id="1525151at2"/>
<proteinExistence type="predicted"/>
<dbReference type="Pfam" id="PF02597">
    <property type="entry name" value="ThiS"/>
    <property type="match status" value="1"/>
</dbReference>
<dbReference type="KEGG" id="pary:A4V02_07910"/>
<evidence type="ECO:0000313" key="1">
    <source>
        <dbReference type="EMBL" id="ANU63659.1"/>
    </source>
</evidence>
<organism evidence="1 3">
    <name type="scientific">Muribaculum intestinale</name>
    <dbReference type="NCBI Taxonomy" id="1796646"/>
    <lineage>
        <taxon>Bacteria</taxon>
        <taxon>Pseudomonadati</taxon>
        <taxon>Bacteroidota</taxon>
        <taxon>Bacteroidia</taxon>
        <taxon>Bacteroidales</taxon>
        <taxon>Muribaculaceae</taxon>
        <taxon>Muribaculum</taxon>
    </lineage>
</organism>
<dbReference type="InterPro" id="IPR012675">
    <property type="entry name" value="Beta-grasp_dom_sf"/>
</dbReference>
<dbReference type="InterPro" id="IPR016155">
    <property type="entry name" value="Mopterin_synth/thiamin_S_b"/>
</dbReference>
<dbReference type="Proteomes" id="UP000186351">
    <property type="component" value="Chromosome"/>
</dbReference>
<dbReference type="PANTHER" id="PTHR34472">
    <property type="entry name" value="SULFUR CARRIER PROTEIN THIS"/>
    <property type="match status" value="1"/>
</dbReference>
<accession>A0A1Z2XIL8</accession>
<dbReference type="SUPFAM" id="SSF54285">
    <property type="entry name" value="MoaD/ThiS"/>
    <property type="match status" value="1"/>
</dbReference>
<reference evidence="2 4" key="3">
    <citation type="submission" date="2019-04" db="EMBL/GenBank/DDBJ databases">
        <title>Microbes associate with the intestines of laboratory mice.</title>
        <authorList>
            <person name="Navarre W."/>
            <person name="Wong E."/>
            <person name="Huang K."/>
            <person name="Tropini C."/>
            <person name="Ng K."/>
            <person name="Yu B."/>
        </authorList>
    </citation>
    <scope>NUCLEOTIDE SEQUENCE [LARGE SCALE GENOMIC DNA]</scope>
    <source>
        <strain evidence="2 4">NM06_A21</strain>
    </source>
</reference>
<dbReference type="InterPro" id="IPR010035">
    <property type="entry name" value="Thi_S"/>
</dbReference>
<evidence type="ECO:0000313" key="2">
    <source>
        <dbReference type="EMBL" id="TGY73139.1"/>
    </source>
</evidence>
<dbReference type="PANTHER" id="PTHR34472:SF1">
    <property type="entry name" value="SULFUR CARRIER PROTEIN THIS"/>
    <property type="match status" value="1"/>
</dbReference>
<dbReference type="NCBIfam" id="TIGR01683">
    <property type="entry name" value="thiS"/>
    <property type="match status" value="1"/>
</dbReference>
<reference evidence="3" key="1">
    <citation type="submission" date="2016-04" db="EMBL/GenBank/DDBJ databases">
        <title>Complete Genome Sequences of Twelve Strains of a Stable Defined Moderately Diverse Mouse Microbiota 2 (sDMDMm2).</title>
        <authorList>
            <person name="Uchimura Y."/>
            <person name="Wyss M."/>
            <person name="Brugiroux S."/>
            <person name="Limenitakis J.P."/>
            <person name="Stecher B."/>
            <person name="McCoy K.D."/>
            <person name="Macpherson A.J."/>
        </authorList>
    </citation>
    <scope>NUCLEOTIDE SEQUENCE [LARGE SCALE GENOMIC DNA]</scope>
    <source>
        <strain evidence="3">YL27</strain>
    </source>
</reference>